<comment type="caution">
    <text evidence="1">The sequence shown here is derived from an EMBL/GenBank/DDBJ whole genome shotgun (WGS) entry which is preliminary data.</text>
</comment>
<reference evidence="1" key="2">
    <citation type="submission" date="2022-01" db="EMBL/GenBank/DDBJ databases">
        <authorList>
            <person name="Yamashiro T."/>
            <person name="Shiraishi A."/>
            <person name="Satake H."/>
            <person name="Nakayama K."/>
        </authorList>
    </citation>
    <scope>NUCLEOTIDE SEQUENCE</scope>
</reference>
<protein>
    <submittedName>
        <fullName evidence="1">Uncharacterized protein</fullName>
    </submittedName>
</protein>
<sequence>MRISKYGKSNASVLEDHRFGWKPLSWRLFESTGHWLDDGCFVHPRSSEVSITMIKEVQYQDDSKSRRWMQDNDLKIKVKKIKAQDQDPKQNE</sequence>
<evidence type="ECO:0000313" key="2">
    <source>
        <dbReference type="Proteomes" id="UP001151760"/>
    </source>
</evidence>
<dbReference type="EMBL" id="BQNB010013213">
    <property type="protein sequence ID" value="GJT13234.1"/>
    <property type="molecule type" value="Genomic_DNA"/>
</dbReference>
<accession>A0ABQ5BG77</accession>
<keyword evidence="2" id="KW-1185">Reference proteome</keyword>
<dbReference type="Proteomes" id="UP001151760">
    <property type="component" value="Unassembled WGS sequence"/>
</dbReference>
<organism evidence="1 2">
    <name type="scientific">Tanacetum coccineum</name>
    <dbReference type="NCBI Taxonomy" id="301880"/>
    <lineage>
        <taxon>Eukaryota</taxon>
        <taxon>Viridiplantae</taxon>
        <taxon>Streptophyta</taxon>
        <taxon>Embryophyta</taxon>
        <taxon>Tracheophyta</taxon>
        <taxon>Spermatophyta</taxon>
        <taxon>Magnoliopsida</taxon>
        <taxon>eudicotyledons</taxon>
        <taxon>Gunneridae</taxon>
        <taxon>Pentapetalae</taxon>
        <taxon>asterids</taxon>
        <taxon>campanulids</taxon>
        <taxon>Asterales</taxon>
        <taxon>Asteraceae</taxon>
        <taxon>Asteroideae</taxon>
        <taxon>Anthemideae</taxon>
        <taxon>Anthemidinae</taxon>
        <taxon>Tanacetum</taxon>
    </lineage>
</organism>
<evidence type="ECO:0000313" key="1">
    <source>
        <dbReference type="EMBL" id="GJT13234.1"/>
    </source>
</evidence>
<reference evidence="1" key="1">
    <citation type="journal article" date="2022" name="Int. J. Mol. Sci.">
        <title>Draft Genome of Tanacetum Coccineum: Genomic Comparison of Closely Related Tanacetum-Family Plants.</title>
        <authorList>
            <person name="Yamashiro T."/>
            <person name="Shiraishi A."/>
            <person name="Nakayama K."/>
            <person name="Satake H."/>
        </authorList>
    </citation>
    <scope>NUCLEOTIDE SEQUENCE</scope>
</reference>
<proteinExistence type="predicted"/>
<name>A0ABQ5BG77_9ASTR</name>
<gene>
    <name evidence="1" type="ORF">Tco_0860276</name>
</gene>